<feature type="non-terminal residue" evidence="2">
    <location>
        <position position="128"/>
    </location>
</feature>
<gene>
    <name evidence="2" type="ORF">g.97372</name>
</gene>
<sequence length="128" mass="13095">QTSHILLTSHPCLTSECRTPFHITVSESFAEGLLAVAVVGGGKGGGDGGGRPERELGGALAGRVLVVPAADGDPGGYARVRAPGVGGPDGGAPQLRQGRPVEEAGPGAHRVRRAWAHPRHHGPVRLRQ</sequence>
<feature type="compositionally biased region" description="Basic residues" evidence="1">
    <location>
        <begin position="109"/>
        <end position="128"/>
    </location>
</feature>
<evidence type="ECO:0000313" key="2">
    <source>
        <dbReference type="EMBL" id="JAT47417.1"/>
    </source>
</evidence>
<reference evidence="2" key="1">
    <citation type="submission" date="2015-07" db="EMBL/GenBank/DDBJ databases">
        <title>Transcriptome Assembly of Anthurium amnicola.</title>
        <authorList>
            <person name="Suzuki J."/>
        </authorList>
    </citation>
    <scope>NUCLEOTIDE SEQUENCE</scope>
</reference>
<feature type="non-terminal residue" evidence="2">
    <location>
        <position position="1"/>
    </location>
</feature>
<proteinExistence type="predicted"/>
<name>A0A1D1XYE2_9ARAE</name>
<accession>A0A1D1XYE2</accession>
<dbReference type="EMBL" id="GDJX01020519">
    <property type="protein sequence ID" value="JAT47417.1"/>
    <property type="molecule type" value="Transcribed_RNA"/>
</dbReference>
<protein>
    <submittedName>
        <fullName evidence="2">Uncharacterized protein</fullName>
    </submittedName>
</protein>
<organism evidence="2">
    <name type="scientific">Anthurium amnicola</name>
    <dbReference type="NCBI Taxonomy" id="1678845"/>
    <lineage>
        <taxon>Eukaryota</taxon>
        <taxon>Viridiplantae</taxon>
        <taxon>Streptophyta</taxon>
        <taxon>Embryophyta</taxon>
        <taxon>Tracheophyta</taxon>
        <taxon>Spermatophyta</taxon>
        <taxon>Magnoliopsida</taxon>
        <taxon>Liliopsida</taxon>
        <taxon>Araceae</taxon>
        <taxon>Pothoideae</taxon>
        <taxon>Potheae</taxon>
        <taxon>Anthurium</taxon>
    </lineage>
</organism>
<evidence type="ECO:0000256" key="1">
    <source>
        <dbReference type="SAM" id="MobiDB-lite"/>
    </source>
</evidence>
<dbReference type="AlphaFoldDB" id="A0A1D1XYE2"/>
<feature type="region of interest" description="Disordered" evidence="1">
    <location>
        <begin position="72"/>
        <end position="128"/>
    </location>
</feature>